<evidence type="ECO:0000313" key="2">
    <source>
        <dbReference type="EMBL" id="QHU27750.1"/>
    </source>
</evidence>
<evidence type="ECO:0000256" key="1">
    <source>
        <dbReference type="SAM" id="Phobius"/>
    </source>
</evidence>
<keyword evidence="1" id="KW-0472">Membrane</keyword>
<organism evidence="2">
    <name type="scientific">viral metagenome</name>
    <dbReference type="NCBI Taxonomy" id="1070528"/>
    <lineage>
        <taxon>unclassified sequences</taxon>
        <taxon>metagenomes</taxon>
        <taxon>organismal metagenomes</taxon>
    </lineage>
</organism>
<reference evidence="2" key="1">
    <citation type="journal article" date="2020" name="Nature">
        <title>Giant virus diversity and host interactions through global metagenomics.</title>
        <authorList>
            <person name="Schulz F."/>
            <person name="Roux S."/>
            <person name="Paez-Espino D."/>
            <person name="Jungbluth S."/>
            <person name="Walsh D.A."/>
            <person name="Denef V.J."/>
            <person name="McMahon K.D."/>
            <person name="Konstantinidis K.T."/>
            <person name="Eloe-Fadrosh E.A."/>
            <person name="Kyrpides N.C."/>
            <person name="Woyke T."/>
        </authorList>
    </citation>
    <scope>NUCLEOTIDE SEQUENCE</scope>
    <source>
        <strain evidence="2">GVMAG-M-3300027769-26</strain>
    </source>
</reference>
<sequence>MTYEITIFFIIMIFEIFNILLLLCSLAINIKILNITHNIQSKNKIQNPSASLADMAADMMSCDSCDANCANCDSRKENNVSLTVGVDNENVNVNLLGNNRQGESKEWTEIQISK</sequence>
<proteinExistence type="predicted"/>
<dbReference type="AlphaFoldDB" id="A0A6C0LBQ0"/>
<name>A0A6C0LBQ0_9ZZZZ</name>
<keyword evidence="1" id="KW-0812">Transmembrane</keyword>
<dbReference type="EMBL" id="MN740461">
    <property type="protein sequence ID" value="QHU27750.1"/>
    <property type="molecule type" value="Genomic_DNA"/>
</dbReference>
<feature type="transmembrane region" description="Helical" evidence="1">
    <location>
        <begin position="6"/>
        <end position="28"/>
    </location>
</feature>
<accession>A0A6C0LBQ0</accession>
<keyword evidence="1" id="KW-1133">Transmembrane helix</keyword>
<protein>
    <submittedName>
        <fullName evidence="2">Uncharacterized protein</fullName>
    </submittedName>
</protein>